<evidence type="ECO:0008006" key="3">
    <source>
        <dbReference type="Google" id="ProtNLM"/>
    </source>
</evidence>
<reference evidence="1" key="1">
    <citation type="submission" date="2021-04" db="EMBL/GenBank/DDBJ databases">
        <title>Genome based classification of Actinospica acidithermotolerans sp. nov., an actinobacterium isolated from an Indonesian hot spring.</title>
        <authorList>
            <person name="Kusuma A.B."/>
            <person name="Putra K.E."/>
            <person name="Nafisah S."/>
            <person name="Loh J."/>
            <person name="Nouioui I."/>
            <person name="Goodfellow M."/>
        </authorList>
    </citation>
    <scope>NUCLEOTIDE SEQUENCE</scope>
    <source>
        <strain evidence="1">MGRD01-02</strain>
    </source>
</reference>
<dbReference type="Proteomes" id="UP000676325">
    <property type="component" value="Unassembled WGS sequence"/>
</dbReference>
<dbReference type="Gene3D" id="2.40.110.10">
    <property type="entry name" value="Butyryl-CoA Dehydrogenase, subunit A, domain 2"/>
    <property type="match status" value="1"/>
</dbReference>
<accession>A0A941II07</accession>
<dbReference type="InterPro" id="IPR009100">
    <property type="entry name" value="AcylCoA_DH/oxidase_NM_dom_sf"/>
</dbReference>
<dbReference type="SUPFAM" id="SSF56645">
    <property type="entry name" value="Acyl-CoA dehydrogenase NM domain-like"/>
    <property type="match status" value="1"/>
</dbReference>
<evidence type="ECO:0000313" key="1">
    <source>
        <dbReference type="EMBL" id="MBR7829110.1"/>
    </source>
</evidence>
<dbReference type="EMBL" id="JAGSOH010000075">
    <property type="protein sequence ID" value="MBR7829110.1"/>
    <property type="molecule type" value="Genomic_DNA"/>
</dbReference>
<keyword evidence="2" id="KW-1185">Reference proteome</keyword>
<dbReference type="GO" id="GO:0016627">
    <property type="term" value="F:oxidoreductase activity, acting on the CH-CH group of donors"/>
    <property type="evidence" value="ECO:0007669"/>
    <property type="project" value="InterPro"/>
</dbReference>
<evidence type="ECO:0000313" key="2">
    <source>
        <dbReference type="Proteomes" id="UP000676325"/>
    </source>
</evidence>
<protein>
    <recommendedName>
        <fullName evidence="3">Acyl-CoA dehydrogenase</fullName>
    </recommendedName>
</protein>
<proteinExistence type="predicted"/>
<dbReference type="InterPro" id="IPR046373">
    <property type="entry name" value="Acyl-CoA_Oxase/DH_mid-dom_sf"/>
</dbReference>
<sequence>MLNTDTPPRTLAIADRFATLVSRGTLELPPPGAGRTRARWARLTAVAEEDLTLARLAEGHADALAILHELGVRPYPDRPHTDDVPRAANAVAAPPELWGVWAAEPPGSGLAAMRTSESRWRLKGRKAYCSGARTCTRALVTARSGTERRLFAVECSDPGLLPLPDSWPADAMAASDTLDIDFDDVPATPVGAPGAYLERPGFQHGGIGVAACWYGGARAVARTLHTAARSYDVGPHALAHLGAVTSSLRAVGALLDVAAIEIDADPDDVAGGAAVRSKQVRAATERTCAEVIDRVGRALGASPLAHDERHARLVADLTLYLRQHHAERDYATLGRSLADLEWEHVAK</sequence>
<name>A0A941II07_9ACTN</name>
<comment type="caution">
    <text evidence="1">The sequence shown here is derived from an EMBL/GenBank/DDBJ whole genome shotgun (WGS) entry which is preliminary data.</text>
</comment>
<gene>
    <name evidence="1" type="ORF">KDK95_22575</name>
</gene>
<dbReference type="AlphaFoldDB" id="A0A941II07"/>
<dbReference type="RefSeq" id="WP_212520247.1">
    <property type="nucleotide sequence ID" value="NZ_JAGSOH010000075.1"/>
</dbReference>
<organism evidence="1 2">
    <name type="scientific">Actinospica acidithermotolerans</name>
    <dbReference type="NCBI Taxonomy" id="2828514"/>
    <lineage>
        <taxon>Bacteria</taxon>
        <taxon>Bacillati</taxon>
        <taxon>Actinomycetota</taxon>
        <taxon>Actinomycetes</taxon>
        <taxon>Catenulisporales</taxon>
        <taxon>Actinospicaceae</taxon>
        <taxon>Actinospica</taxon>
    </lineage>
</organism>